<organism evidence="2 3">
    <name type="scientific">Trichogramma kaykai</name>
    <dbReference type="NCBI Taxonomy" id="54128"/>
    <lineage>
        <taxon>Eukaryota</taxon>
        <taxon>Metazoa</taxon>
        <taxon>Ecdysozoa</taxon>
        <taxon>Arthropoda</taxon>
        <taxon>Hexapoda</taxon>
        <taxon>Insecta</taxon>
        <taxon>Pterygota</taxon>
        <taxon>Neoptera</taxon>
        <taxon>Endopterygota</taxon>
        <taxon>Hymenoptera</taxon>
        <taxon>Apocrita</taxon>
        <taxon>Proctotrupomorpha</taxon>
        <taxon>Chalcidoidea</taxon>
        <taxon>Trichogrammatidae</taxon>
        <taxon>Trichogramma</taxon>
    </lineage>
</organism>
<accession>A0ABD2VSH3</accession>
<dbReference type="Proteomes" id="UP001627154">
    <property type="component" value="Unassembled WGS sequence"/>
</dbReference>
<evidence type="ECO:0000256" key="1">
    <source>
        <dbReference type="SAM" id="MobiDB-lite"/>
    </source>
</evidence>
<feature type="compositionally biased region" description="Polar residues" evidence="1">
    <location>
        <begin position="263"/>
        <end position="279"/>
    </location>
</feature>
<evidence type="ECO:0000313" key="2">
    <source>
        <dbReference type="EMBL" id="KAL3383639.1"/>
    </source>
</evidence>
<feature type="region of interest" description="Disordered" evidence="1">
    <location>
        <begin position="172"/>
        <end position="279"/>
    </location>
</feature>
<keyword evidence="3" id="KW-1185">Reference proteome</keyword>
<name>A0ABD2VSH3_9HYME</name>
<feature type="region of interest" description="Disordered" evidence="1">
    <location>
        <begin position="81"/>
        <end position="110"/>
    </location>
</feature>
<evidence type="ECO:0000313" key="3">
    <source>
        <dbReference type="Proteomes" id="UP001627154"/>
    </source>
</evidence>
<feature type="region of interest" description="Disordered" evidence="1">
    <location>
        <begin position="1"/>
        <end position="24"/>
    </location>
</feature>
<feature type="compositionally biased region" description="Polar residues" evidence="1">
    <location>
        <begin position="216"/>
        <end position="227"/>
    </location>
</feature>
<comment type="caution">
    <text evidence="2">The sequence shown here is derived from an EMBL/GenBank/DDBJ whole genome shotgun (WGS) entry which is preliminary data.</text>
</comment>
<reference evidence="2 3" key="1">
    <citation type="journal article" date="2024" name="bioRxiv">
        <title>A reference genome for Trichogramma kaykai: A tiny desert-dwelling parasitoid wasp with competing sex-ratio distorters.</title>
        <authorList>
            <person name="Culotta J."/>
            <person name="Lindsey A.R."/>
        </authorList>
    </citation>
    <scope>NUCLEOTIDE SEQUENCE [LARGE SCALE GENOMIC DNA]</scope>
    <source>
        <strain evidence="2 3">KSX58</strain>
    </source>
</reference>
<dbReference type="EMBL" id="JBJJXI010000186">
    <property type="protein sequence ID" value="KAL3383639.1"/>
    <property type="molecule type" value="Genomic_DNA"/>
</dbReference>
<sequence length="517" mass="58205">MPGLQAPQARHGNPTPWASSSCRPRDLWKSLRARRQERRRSAISAVHQYTGSRRRRGFALVMEASHAPVMTSMRLDAISSAVPGATEAPDTTAEKREREPRSRRRNDYGPFVGYFNNQGEYYDIPQVDYYPEYVEYVEGPEYPQEPPYDGPPREDEHYPWIAADTSCIAQRTPSKNKAVASPANPLKTRKPVSSKVDTGLRRRSNLTRPVDAIPEETTSMTKQQQTTDQEDGPTETPSLVDPRYSSLRQEFSGTERSTDNETRSQVQEDNCPSVLDTATTPENKTDVIITAPPITDSNTSQSEDTLDETDEVFTQLSDSELLKAANEINISQNLINKKAFELEDINAEMELENNELNNKSCFSEGDCADEATRDNLDSIDTFDERNFTDKTLTDKVNRLVAKSLAATKDSDILIRGGEHNNLNQNNLNTTSHFKPTVGTPKFQSRPLPQRLIPPNPQPFIDIPKDQNDTPVVLNFTQPSVLDFSIIVTVPMNETPMNRYKPAYITTDNRSDKESVNE</sequence>
<dbReference type="AlphaFoldDB" id="A0ABD2VSH3"/>
<protein>
    <submittedName>
        <fullName evidence="2">Uncharacterized protein</fullName>
    </submittedName>
</protein>
<feature type="compositionally biased region" description="Polar residues" evidence="1">
    <location>
        <begin position="246"/>
        <end position="255"/>
    </location>
</feature>
<gene>
    <name evidence="2" type="ORF">TKK_020487</name>
</gene>
<proteinExistence type="predicted"/>